<reference evidence="2" key="1">
    <citation type="submission" date="2023-09" db="EMBL/GenBank/DDBJ databases">
        <title>Description of first Herbaspirillum huttiense subsp. nephrolepsisexaltata and Herbaspirillum huttiense subsp. lycopersicon.</title>
        <authorList>
            <person name="Poudel M."/>
            <person name="Sharma A."/>
            <person name="Goss E."/>
            <person name="Tapia J.H."/>
            <person name="Harmon C.M."/>
            <person name="Jones J.B."/>
        </authorList>
    </citation>
    <scope>NUCLEOTIDE SEQUENCE</scope>
    <source>
        <strain evidence="2">SE1</strain>
    </source>
</reference>
<dbReference type="EMBL" id="JAVLSJ010000021">
    <property type="protein sequence ID" value="MDR9851746.1"/>
    <property type="molecule type" value="Genomic_DNA"/>
</dbReference>
<evidence type="ECO:0000313" key="2">
    <source>
        <dbReference type="EMBL" id="MDR9851746.1"/>
    </source>
</evidence>
<feature type="compositionally biased region" description="Low complexity" evidence="1">
    <location>
        <begin position="99"/>
        <end position="115"/>
    </location>
</feature>
<protein>
    <submittedName>
        <fullName evidence="2">Uncharacterized protein</fullName>
    </submittedName>
</protein>
<proteinExistence type="predicted"/>
<name>A0ABU2EU91_9BURK</name>
<feature type="region of interest" description="Disordered" evidence="1">
    <location>
        <begin position="51"/>
        <end position="125"/>
    </location>
</feature>
<feature type="compositionally biased region" description="Polar residues" evidence="1">
    <location>
        <begin position="67"/>
        <end position="78"/>
    </location>
</feature>
<gene>
    <name evidence="2" type="ORF">RI048_26210</name>
</gene>
<comment type="caution">
    <text evidence="2">The sequence shown here is derived from an EMBL/GenBank/DDBJ whole genome shotgun (WGS) entry which is preliminary data.</text>
</comment>
<sequence length="125" mass="13373">MTKIEGCALRPDRNIHNRNRIFICEINMTAIREYGLVLVLATASAATFSQSFEQRGPTGDNRAVTGNPGTQQPPTGNSKAVAKKKQPLKDEQKKNPKQSTDPDAAAPTASPGTPAENNAQPDSSK</sequence>
<keyword evidence="3" id="KW-1185">Reference proteome</keyword>
<feature type="compositionally biased region" description="Polar residues" evidence="1">
    <location>
        <begin position="116"/>
        <end position="125"/>
    </location>
</feature>
<dbReference type="RefSeq" id="WP_310841615.1">
    <property type="nucleotide sequence ID" value="NZ_JAVLSJ010000021.1"/>
</dbReference>
<evidence type="ECO:0000313" key="3">
    <source>
        <dbReference type="Proteomes" id="UP001246576"/>
    </source>
</evidence>
<organism evidence="2 3">
    <name type="scientific">Herbaspirillum huttiense subsp. lycopersici</name>
    <dbReference type="NCBI Taxonomy" id="3074428"/>
    <lineage>
        <taxon>Bacteria</taxon>
        <taxon>Pseudomonadati</taxon>
        <taxon>Pseudomonadota</taxon>
        <taxon>Betaproteobacteria</taxon>
        <taxon>Burkholderiales</taxon>
        <taxon>Oxalobacteraceae</taxon>
        <taxon>Herbaspirillum</taxon>
    </lineage>
</organism>
<dbReference type="Proteomes" id="UP001246576">
    <property type="component" value="Unassembled WGS sequence"/>
</dbReference>
<accession>A0ABU2EU91</accession>
<evidence type="ECO:0000256" key="1">
    <source>
        <dbReference type="SAM" id="MobiDB-lite"/>
    </source>
</evidence>